<dbReference type="InterPro" id="IPR004360">
    <property type="entry name" value="Glyas_Fos-R_dOase_dom"/>
</dbReference>
<evidence type="ECO:0000313" key="2">
    <source>
        <dbReference type="EMBL" id="RXH56091.1"/>
    </source>
</evidence>
<dbReference type="EMBL" id="RDSM01000002">
    <property type="protein sequence ID" value="RXH56091.1"/>
    <property type="molecule type" value="Genomic_DNA"/>
</dbReference>
<sequence>MSFDPAAQSPVILIAPVLPVSDMARALAFYAKMGFIVQTANKEYAVLFWRHAHLHLSVRETEPCTASCCGAYFYPPPGTLDALQAEFIKAGVPISSPLAMRPWHMNELTVNDPDGNLLRFGEHGRTTRTFA</sequence>
<feature type="domain" description="Glyoxalase/fosfomycin resistance/dioxygenase" evidence="1">
    <location>
        <begin position="17"/>
        <end position="120"/>
    </location>
</feature>
<proteinExistence type="predicted"/>
<dbReference type="Pfam" id="PF00903">
    <property type="entry name" value="Glyoxalase"/>
    <property type="match status" value="1"/>
</dbReference>
<reference evidence="2 3" key="1">
    <citation type="submission" date="2018-11" db="EMBL/GenBank/DDBJ databases">
        <authorList>
            <person name="Mardanov A.V."/>
            <person name="Ravin N.V."/>
            <person name="Dedysh S.N."/>
        </authorList>
    </citation>
    <scope>NUCLEOTIDE SEQUENCE [LARGE SCALE GENOMIC DNA]</scope>
    <source>
        <strain evidence="2 3">AF10</strain>
    </source>
</reference>
<accession>A0A4Q0T3G6</accession>
<dbReference type="RefSeq" id="WP_128913617.1">
    <property type="nucleotide sequence ID" value="NZ_RDSM01000002.1"/>
</dbReference>
<organism evidence="2 3">
    <name type="scientific">Granulicella sibirica</name>
    <dbReference type="NCBI Taxonomy" id="2479048"/>
    <lineage>
        <taxon>Bacteria</taxon>
        <taxon>Pseudomonadati</taxon>
        <taxon>Acidobacteriota</taxon>
        <taxon>Terriglobia</taxon>
        <taxon>Terriglobales</taxon>
        <taxon>Acidobacteriaceae</taxon>
        <taxon>Granulicella</taxon>
    </lineage>
</organism>
<dbReference type="SUPFAM" id="SSF54593">
    <property type="entry name" value="Glyoxalase/Bleomycin resistance protein/Dihydroxybiphenyl dioxygenase"/>
    <property type="match status" value="1"/>
</dbReference>
<protein>
    <recommendedName>
        <fullName evidence="1">Glyoxalase/fosfomycin resistance/dioxygenase domain-containing protein</fullName>
    </recommendedName>
</protein>
<dbReference type="Proteomes" id="UP000289437">
    <property type="component" value="Unassembled WGS sequence"/>
</dbReference>
<dbReference type="Gene3D" id="3.10.180.10">
    <property type="entry name" value="2,3-Dihydroxybiphenyl 1,2-Dioxygenase, domain 1"/>
    <property type="match status" value="1"/>
</dbReference>
<reference evidence="3" key="2">
    <citation type="submission" date="2019-02" db="EMBL/GenBank/DDBJ databases">
        <title>Granulicella sibirica sp. nov., a psychrotolerant acidobacterium isolated from an organic soil layer in forested tundra, West Siberia.</title>
        <authorList>
            <person name="Oshkin I.Y."/>
            <person name="Kulichevskaya I.S."/>
            <person name="Rijpstra W.I.C."/>
            <person name="Sinninghe Damste J.S."/>
            <person name="Rakitin A.L."/>
            <person name="Ravin N.V."/>
            <person name="Dedysh S.N."/>
        </authorList>
    </citation>
    <scope>NUCLEOTIDE SEQUENCE [LARGE SCALE GENOMIC DNA]</scope>
    <source>
        <strain evidence="3">AF10</strain>
    </source>
</reference>
<gene>
    <name evidence="2" type="ORF">GRAN_2948</name>
</gene>
<comment type="caution">
    <text evidence="2">The sequence shown here is derived from an EMBL/GenBank/DDBJ whole genome shotgun (WGS) entry which is preliminary data.</text>
</comment>
<dbReference type="AlphaFoldDB" id="A0A4Q0T3G6"/>
<evidence type="ECO:0000259" key="1">
    <source>
        <dbReference type="Pfam" id="PF00903"/>
    </source>
</evidence>
<dbReference type="InterPro" id="IPR029068">
    <property type="entry name" value="Glyas_Bleomycin-R_OHBP_Dase"/>
</dbReference>
<evidence type="ECO:0000313" key="3">
    <source>
        <dbReference type="Proteomes" id="UP000289437"/>
    </source>
</evidence>
<keyword evidence="3" id="KW-1185">Reference proteome</keyword>
<dbReference type="OrthoDB" id="5951485at2"/>
<name>A0A4Q0T3G6_9BACT</name>